<gene>
    <name evidence="1" type="ordered locus">HBHAL_4786</name>
</gene>
<keyword evidence="2" id="KW-1185">Reference proteome</keyword>
<evidence type="ECO:0000313" key="1">
    <source>
        <dbReference type="EMBL" id="CCG47124.1"/>
    </source>
</evidence>
<name>I0JSK2_HALH3</name>
<dbReference type="EMBL" id="HE717023">
    <property type="protein sequence ID" value="CCG47124.1"/>
    <property type="molecule type" value="Genomic_DNA"/>
</dbReference>
<dbReference type="Proteomes" id="UP000007397">
    <property type="component" value="Chromosome"/>
</dbReference>
<sequence>MVIKEEGETPSFLLELIENAYKFEGYKLKK</sequence>
<dbReference type="AlphaFoldDB" id="I0JSK2"/>
<proteinExistence type="predicted"/>
<evidence type="ECO:0000313" key="2">
    <source>
        <dbReference type="Proteomes" id="UP000007397"/>
    </source>
</evidence>
<dbReference type="HOGENOM" id="CLU_3403870_0_0_9"/>
<organism evidence="1 2">
    <name type="scientific">Halobacillus halophilus (strain ATCC 35676 / DSM 2266 / JCM 20832 / KCTC 3685 / LMG 17431 / NBRC 102448 / NCIMB 2269)</name>
    <name type="common">Sporosarcina halophila</name>
    <dbReference type="NCBI Taxonomy" id="866895"/>
    <lineage>
        <taxon>Bacteria</taxon>
        <taxon>Bacillati</taxon>
        <taxon>Bacillota</taxon>
        <taxon>Bacilli</taxon>
        <taxon>Bacillales</taxon>
        <taxon>Bacillaceae</taxon>
        <taxon>Halobacillus</taxon>
    </lineage>
</organism>
<protein>
    <submittedName>
        <fullName evidence="1">Uncharacterized protein</fullName>
    </submittedName>
</protein>
<accession>I0JSK2</accession>
<dbReference type="KEGG" id="hhd:HBHAL_4786"/>
<reference evidence="1 2" key="1">
    <citation type="journal article" date="2013" name="Environ. Microbiol.">
        <title>Chloride and organic osmolytes: a hybrid strategy to cope with elevated salinities by the moderately halophilic, chloride-dependent bacterium Halobacillus halophilus.</title>
        <authorList>
            <person name="Saum S.H."/>
            <person name="Pfeiffer F."/>
            <person name="Palm P."/>
            <person name="Rampp M."/>
            <person name="Schuster S.C."/>
            <person name="Muller V."/>
            <person name="Oesterhelt D."/>
        </authorList>
    </citation>
    <scope>NUCLEOTIDE SEQUENCE [LARGE SCALE GENOMIC DNA]</scope>
    <source>
        <strain evidence="2">ATCC 35676 / DSM 2266 / JCM 20832 / KCTC 3685 / LMG 17431 / NBRC 102448 / NCIMB 2269</strain>
    </source>
</reference>